<sequence>MYASFYIPQEKYSTQMRVAEKMMFMGLPHFKDTQSRCKECNRKVDSPVQISVGYQLRNNALFMTVRPVPPKSKCKGIIKAPMVSANATLACYQVVSWACAGWIMRPLGYSGYLPKRTPEVLARTKSKYMKTDA</sequence>
<dbReference type="KEGG" id="fvr:FVEG_15666"/>
<reference evidence="1 2" key="1">
    <citation type="journal article" date="2010" name="Nature">
        <title>Comparative genomics reveals mobile pathogenicity chromosomes in Fusarium.</title>
        <authorList>
            <person name="Ma L.J."/>
            <person name="van der Does H.C."/>
            <person name="Borkovich K.A."/>
            <person name="Coleman J.J."/>
            <person name="Daboussi M.J."/>
            <person name="Di Pietro A."/>
            <person name="Dufresne M."/>
            <person name="Freitag M."/>
            <person name="Grabherr M."/>
            <person name="Henrissat B."/>
            <person name="Houterman P.M."/>
            <person name="Kang S."/>
            <person name="Shim W.B."/>
            <person name="Woloshuk C."/>
            <person name="Xie X."/>
            <person name="Xu J.R."/>
            <person name="Antoniw J."/>
            <person name="Baker S.E."/>
            <person name="Bluhm B.H."/>
            <person name="Breakspear A."/>
            <person name="Brown D.W."/>
            <person name="Butchko R.A."/>
            <person name="Chapman S."/>
            <person name="Coulson R."/>
            <person name="Coutinho P.M."/>
            <person name="Danchin E.G."/>
            <person name="Diener A."/>
            <person name="Gale L.R."/>
            <person name="Gardiner D.M."/>
            <person name="Goff S."/>
            <person name="Hammond-Kosack K.E."/>
            <person name="Hilburn K."/>
            <person name="Hua-Van A."/>
            <person name="Jonkers W."/>
            <person name="Kazan K."/>
            <person name="Kodira C.D."/>
            <person name="Koehrsen M."/>
            <person name="Kumar L."/>
            <person name="Lee Y.H."/>
            <person name="Li L."/>
            <person name="Manners J.M."/>
            <person name="Miranda-Saavedra D."/>
            <person name="Mukherjee M."/>
            <person name="Park G."/>
            <person name="Park J."/>
            <person name="Park S.Y."/>
            <person name="Proctor R.H."/>
            <person name="Regev A."/>
            <person name="Ruiz-Roldan M.C."/>
            <person name="Sain D."/>
            <person name="Sakthikumar S."/>
            <person name="Sykes S."/>
            <person name="Schwartz D.C."/>
            <person name="Turgeon B.G."/>
            <person name="Wapinski I."/>
            <person name="Yoder O."/>
            <person name="Young S."/>
            <person name="Zeng Q."/>
            <person name="Zhou S."/>
            <person name="Galagan J."/>
            <person name="Cuomo C.A."/>
            <person name="Kistler H.C."/>
            <person name="Rep M."/>
        </authorList>
    </citation>
    <scope>NUCLEOTIDE SEQUENCE [LARGE SCALE GENOMIC DNA]</scope>
    <source>
        <strain evidence="2">M3125 / FGSC 7600</strain>
    </source>
</reference>
<dbReference type="EMBL" id="DS022247">
    <property type="protein sequence ID" value="EWG44477.1"/>
    <property type="molecule type" value="Genomic_DNA"/>
</dbReference>
<dbReference type="RefSeq" id="XP_018750668.1">
    <property type="nucleotide sequence ID" value="XM_018904857.1"/>
</dbReference>
<proteinExistence type="predicted"/>
<dbReference type="AlphaFoldDB" id="W7MI51"/>
<protein>
    <submittedName>
        <fullName evidence="1">Uncharacterized protein</fullName>
    </submittedName>
</protein>
<dbReference type="VEuPathDB" id="FungiDB:FVEG_15666"/>
<name>W7MI51_GIBM7</name>
<evidence type="ECO:0000313" key="1">
    <source>
        <dbReference type="EMBL" id="EWG44477.1"/>
    </source>
</evidence>
<dbReference type="Proteomes" id="UP000009096">
    <property type="component" value="Chromosome 3"/>
</dbReference>
<evidence type="ECO:0000313" key="2">
    <source>
        <dbReference type="Proteomes" id="UP000009096"/>
    </source>
</evidence>
<accession>W7MI51</accession>
<organism evidence="1 2">
    <name type="scientific">Gibberella moniliformis (strain M3125 / FGSC 7600)</name>
    <name type="common">Maize ear and stalk rot fungus</name>
    <name type="synonym">Fusarium verticillioides</name>
    <dbReference type="NCBI Taxonomy" id="334819"/>
    <lineage>
        <taxon>Eukaryota</taxon>
        <taxon>Fungi</taxon>
        <taxon>Dikarya</taxon>
        <taxon>Ascomycota</taxon>
        <taxon>Pezizomycotina</taxon>
        <taxon>Sordariomycetes</taxon>
        <taxon>Hypocreomycetidae</taxon>
        <taxon>Hypocreales</taxon>
        <taxon>Nectriaceae</taxon>
        <taxon>Fusarium</taxon>
        <taxon>Fusarium fujikuroi species complex</taxon>
    </lineage>
</organism>
<dbReference type="OrthoDB" id="5008941at2759"/>
<gene>
    <name evidence="1" type="ORF">FVEG_15666</name>
</gene>
<dbReference type="GeneID" id="30072542"/>
<keyword evidence="2" id="KW-1185">Reference proteome</keyword>